<proteinExistence type="predicted"/>
<evidence type="ECO:0000313" key="3">
    <source>
        <dbReference type="Proteomes" id="UP000322667"/>
    </source>
</evidence>
<organism evidence="2 3">
    <name type="scientific">Gossypium tomentosum</name>
    <name type="common">Hawaiian cotton</name>
    <name type="synonym">Gossypium sandvicense</name>
    <dbReference type="NCBI Taxonomy" id="34277"/>
    <lineage>
        <taxon>Eukaryota</taxon>
        <taxon>Viridiplantae</taxon>
        <taxon>Streptophyta</taxon>
        <taxon>Embryophyta</taxon>
        <taxon>Tracheophyta</taxon>
        <taxon>Spermatophyta</taxon>
        <taxon>Magnoliopsida</taxon>
        <taxon>eudicotyledons</taxon>
        <taxon>Gunneridae</taxon>
        <taxon>Pentapetalae</taxon>
        <taxon>rosids</taxon>
        <taxon>malvids</taxon>
        <taxon>Malvales</taxon>
        <taxon>Malvaceae</taxon>
        <taxon>Malvoideae</taxon>
        <taxon>Gossypium</taxon>
    </lineage>
</organism>
<evidence type="ECO:0000256" key="1">
    <source>
        <dbReference type="SAM" id="MobiDB-lite"/>
    </source>
</evidence>
<reference evidence="2 3" key="1">
    <citation type="submission" date="2019-07" db="EMBL/GenBank/DDBJ databases">
        <title>WGS assembly of Gossypium tomentosum.</title>
        <authorList>
            <person name="Chen Z.J."/>
            <person name="Sreedasyam A."/>
            <person name="Ando A."/>
            <person name="Song Q."/>
            <person name="De L."/>
            <person name="Hulse-Kemp A."/>
            <person name="Ding M."/>
            <person name="Ye W."/>
            <person name="Kirkbride R."/>
            <person name="Jenkins J."/>
            <person name="Plott C."/>
            <person name="Lovell J."/>
            <person name="Lin Y.-M."/>
            <person name="Vaughn R."/>
            <person name="Liu B."/>
            <person name="Li W."/>
            <person name="Simpson S."/>
            <person name="Scheffler B."/>
            <person name="Saski C."/>
            <person name="Grover C."/>
            <person name="Hu G."/>
            <person name="Conover J."/>
            <person name="Carlson J."/>
            <person name="Shu S."/>
            <person name="Boston L."/>
            <person name="Williams M."/>
            <person name="Peterson D."/>
            <person name="Mcgee K."/>
            <person name="Jones D."/>
            <person name="Wendel J."/>
            <person name="Stelly D."/>
            <person name="Grimwood J."/>
            <person name="Schmutz J."/>
        </authorList>
    </citation>
    <scope>NUCLEOTIDE SEQUENCE [LARGE SCALE GENOMIC DNA]</scope>
    <source>
        <strain evidence="2">7179.01</strain>
    </source>
</reference>
<gene>
    <name evidence="2" type="ORF">ES332_D11G280500v1</name>
</gene>
<keyword evidence="3" id="KW-1185">Reference proteome</keyword>
<name>A0A5D2IUB9_GOSTO</name>
<dbReference type="EMBL" id="CM017633">
    <property type="protein sequence ID" value="TYH45655.1"/>
    <property type="molecule type" value="Genomic_DNA"/>
</dbReference>
<dbReference type="AlphaFoldDB" id="A0A5D2IUB9"/>
<feature type="region of interest" description="Disordered" evidence="1">
    <location>
        <begin position="19"/>
        <end position="40"/>
    </location>
</feature>
<dbReference type="Proteomes" id="UP000322667">
    <property type="component" value="Chromosome D11"/>
</dbReference>
<sequence>MERVLKAIDDTDARVQVGDNNRKRLRNDGDSCSIEKGSGSKLIRRRRSKIPITSKRDPTPPVPLAYRESQSESITTFTDSFPLVYSLLKIISIKLIQKTDT</sequence>
<accession>A0A5D2IUB9</accession>
<protein>
    <submittedName>
        <fullName evidence="2">Uncharacterized protein</fullName>
    </submittedName>
</protein>
<feature type="compositionally biased region" description="Basic and acidic residues" evidence="1">
    <location>
        <begin position="20"/>
        <end position="29"/>
    </location>
</feature>
<evidence type="ECO:0000313" key="2">
    <source>
        <dbReference type="EMBL" id="TYH45655.1"/>
    </source>
</evidence>